<reference evidence="1" key="1">
    <citation type="journal article" date="2023" name="IScience">
        <title>Live-bearing cockroach genome reveals convergent evolutionary mechanisms linked to viviparity in insects and beyond.</title>
        <authorList>
            <person name="Fouks B."/>
            <person name="Harrison M.C."/>
            <person name="Mikhailova A.A."/>
            <person name="Marchal E."/>
            <person name="English S."/>
            <person name="Carruthers M."/>
            <person name="Jennings E.C."/>
            <person name="Chiamaka E.L."/>
            <person name="Frigard R.A."/>
            <person name="Pippel M."/>
            <person name="Attardo G.M."/>
            <person name="Benoit J.B."/>
            <person name="Bornberg-Bauer E."/>
            <person name="Tobe S.S."/>
        </authorList>
    </citation>
    <scope>NUCLEOTIDE SEQUENCE</scope>
    <source>
        <strain evidence="1">Stay&amp;Tobe</strain>
    </source>
</reference>
<sequence>NKKNKSKKTLLRSRIRRLSTRHFKKMFQVHYLLGELRYLKNGDSYEKRPICYL</sequence>
<protein>
    <submittedName>
        <fullName evidence="1">Uncharacterized protein</fullName>
    </submittedName>
</protein>
<reference evidence="1" key="2">
    <citation type="submission" date="2023-05" db="EMBL/GenBank/DDBJ databases">
        <authorList>
            <person name="Fouks B."/>
        </authorList>
    </citation>
    <scope>NUCLEOTIDE SEQUENCE</scope>
    <source>
        <strain evidence="1">Stay&amp;Tobe</strain>
        <tissue evidence="1">Testes</tissue>
    </source>
</reference>
<dbReference type="Proteomes" id="UP001233999">
    <property type="component" value="Unassembled WGS sequence"/>
</dbReference>
<dbReference type="AlphaFoldDB" id="A0AAD7ZUE6"/>
<comment type="caution">
    <text evidence="1">The sequence shown here is derived from an EMBL/GenBank/DDBJ whole genome shotgun (WGS) entry which is preliminary data.</text>
</comment>
<proteinExistence type="predicted"/>
<accession>A0AAD7ZUE6</accession>
<dbReference type="EMBL" id="JASPKZ010007178">
    <property type="protein sequence ID" value="KAJ9586277.1"/>
    <property type="molecule type" value="Genomic_DNA"/>
</dbReference>
<evidence type="ECO:0000313" key="1">
    <source>
        <dbReference type="EMBL" id="KAJ9586277.1"/>
    </source>
</evidence>
<evidence type="ECO:0000313" key="2">
    <source>
        <dbReference type="Proteomes" id="UP001233999"/>
    </source>
</evidence>
<name>A0AAD7ZUE6_DIPPU</name>
<keyword evidence="2" id="KW-1185">Reference proteome</keyword>
<feature type="non-terminal residue" evidence="1">
    <location>
        <position position="1"/>
    </location>
</feature>
<gene>
    <name evidence="1" type="ORF">L9F63_020071</name>
</gene>
<organism evidence="1 2">
    <name type="scientific">Diploptera punctata</name>
    <name type="common">Pacific beetle cockroach</name>
    <dbReference type="NCBI Taxonomy" id="6984"/>
    <lineage>
        <taxon>Eukaryota</taxon>
        <taxon>Metazoa</taxon>
        <taxon>Ecdysozoa</taxon>
        <taxon>Arthropoda</taxon>
        <taxon>Hexapoda</taxon>
        <taxon>Insecta</taxon>
        <taxon>Pterygota</taxon>
        <taxon>Neoptera</taxon>
        <taxon>Polyneoptera</taxon>
        <taxon>Dictyoptera</taxon>
        <taxon>Blattodea</taxon>
        <taxon>Blaberoidea</taxon>
        <taxon>Blaberidae</taxon>
        <taxon>Diplopterinae</taxon>
        <taxon>Diploptera</taxon>
    </lineage>
</organism>